<name>A0A3Q9BVH4_9ACTN</name>
<proteinExistence type="predicted"/>
<dbReference type="EMBL" id="CP034463">
    <property type="protein sequence ID" value="AZP15314.1"/>
    <property type="molecule type" value="Genomic_DNA"/>
</dbReference>
<keyword evidence="2" id="KW-1185">Reference proteome</keyword>
<evidence type="ECO:0000313" key="1">
    <source>
        <dbReference type="EMBL" id="AZP15314.1"/>
    </source>
</evidence>
<reference evidence="1 2" key="1">
    <citation type="submission" date="2018-12" db="EMBL/GenBank/DDBJ databases">
        <authorList>
            <person name="Li K."/>
        </authorList>
    </citation>
    <scope>NUCLEOTIDE SEQUENCE [LARGE SCALE GENOMIC DNA]</scope>
    <source>
        <strain evidence="2">CR22</strain>
    </source>
</reference>
<organism evidence="1 2">
    <name type="scientific">Streptomyces aquilus</name>
    <dbReference type="NCBI Taxonomy" id="2548456"/>
    <lineage>
        <taxon>Bacteria</taxon>
        <taxon>Bacillati</taxon>
        <taxon>Actinomycetota</taxon>
        <taxon>Actinomycetes</taxon>
        <taxon>Kitasatosporales</taxon>
        <taxon>Streptomycetaceae</taxon>
        <taxon>Streptomyces</taxon>
    </lineage>
</organism>
<protein>
    <submittedName>
        <fullName evidence="1">Uncharacterized protein</fullName>
    </submittedName>
</protein>
<gene>
    <name evidence="1" type="ORF">EJC51_03870</name>
</gene>
<accession>A0A3Q9BVH4</accession>
<evidence type="ECO:0000313" key="2">
    <source>
        <dbReference type="Proteomes" id="UP000280197"/>
    </source>
</evidence>
<dbReference type="AlphaFoldDB" id="A0A3Q9BVH4"/>
<sequence>MILVMTVHNPEKSLSRKQRLQERQRRQLLAVDVVDKAEGKVRKAESELAVAVAEAVRVFGDEQSACEGLDMPADSLRRFLDLARDAGVDPLDTTDGSATP</sequence>
<dbReference type="Proteomes" id="UP000280197">
    <property type="component" value="Chromosome"/>
</dbReference>
<dbReference type="KEGG" id="saqu:EJC51_03870"/>